<name>X1A7S0_9ZZZZ</name>
<proteinExistence type="predicted"/>
<gene>
    <name evidence="1" type="ORF">S01H4_31103</name>
</gene>
<sequence>MIGNDVPIIELRTVKFAESVATFFLFFNVWEISGRIELKTIINKLAKIALSTLIAQYHIAVGQYNTVLYRGAVTGGTHGGR</sequence>
<dbReference type="AlphaFoldDB" id="X1A7S0"/>
<protein>
    <submittedName>
        <fullName evidence="1">Uncharacterized protein</fullName>
    </submittedName>
</protein>
<reference evidence="1" key="1">
    <citation type="journal article" date="2014" name="Front. Microbiol.">
        <title>High frequency of phylogenetically diverse reductive dehalogenase-homologous genes in deep subseafloor sedimentary metagenomes.</title>
        <authorList>
            <person name="Kawai M."/>
            <person name="Futagami T."/>
            <person name="Toyoda A."/>
            <person name="Takaki Y."/>
            <person name="Nishi S."/>
            <person name="Hori S."/>
            <person name="Arai W."/>
            <person name="Tsubouchi T."/>
            <person name="Morono Y."/>
            <person name="Uchiyama I."/>
            <person name="Ito T."/>
            <person name="Fujiyama A."/>
            <person name="Inagaki F."/>
            <person name="Takami H."/>
        </authorList>
    </citation>
    <scope>NUCLEOTIDE SEQUENCE</scope>
    <source>
        <strain evidence="1">Expedition CK06-06</strain>
    </source>
</reference>
<comment type="caution">
    <text evidence="1">The sequence shown here is derived from an EMBL/GenBank/DDBJ whole genome shotgun (WGS) entry which is preliminary data.</text>
</comment>
<organism evidence="1">
    <name type="scientific">marine sediment metagenome</name>
    <dbReference type="NCBI Taxonomy" id="412755"/>
    <lineage>
        <taxon>unclassified sequences</taxon>
        <taxon>metagenomes</taxon>
        <taxon>ecological metagenomes</taxon>
    </lineage>
</organism>
<dbReference type="EMBL" id="BART01016121">
    <property type="protein sequence ID" value="GAG77759.1"/>
    <property type="molecule type" value="Genomic_DNA"/>
</dbReference>
<accession>X1A7S0</accession>
<evidence type="ECO:0000313" key="1">
    <source>
        <dbReference type="EMBL" id="GAG77759.1"/>
    </source>
</evidence>